<keyword evidence="8" id="KW-1185">Reference proteome</keyword>
<dbReference type="Gene3D" id="3.30.70.270">
    <property type="match status" value="1"/>
</dbReference>
<dbReference type="RefSeq" id="WP_078809700.1">
    <property type="nucleotide sequence ID" value="NZ_FUWM01000009.1"/>
</dbReference>
<dbReference type="Pfam" id="PF00990">
    <property type="entry name" value="GGDEF"/>
    <property type="match status" value="1"/>
</dbReference>
<reference evidence="8" key="1">
    <citation type="submission" date="2017-02" db="EMBL/GenBank/DDBJ databases">
        <authorList>
            <person name="Varghese N."/>
            <person name="Submissions S."/>
        </authorList>
    </citation>
    <scope>NUCLEOTIDE SEQUENCE [LARGE SCALE GENOMIC DNA]</scope>
    <source>
        <strain evidence="8">ATCC BAA-73</strain>
    </source>
</reference>
<keyword evidence="2" id="KW-1133">Transmembrane helix</keyword>
<dbReference type="Gene3D" id="3.30.450.20">
    <property type="entry name" value="PAS domain"/>
    <property type="match status" value="2"/>
</dbReference>
<feature type="transmembrane region" description="Helical" evidence="2">
    <location>
        <begin position="43"/>
        <end position="61"/>
    </location>
</feature>
<keyword evidence="1" id="KW-0175">Coiled coil</keyword>
<gene>
    <name evidence="7" type="ORF">SAMN02745118_01209</name>
</gene>
<dbReference type="Gene3D" id="1.10.3210.10">
    <property type="entry name" value="Hypothetical protein af1432"/>
    <property type="match status" value="1"/>
</dbReference>
<evidence type="ECO:0000259" key="5">
    <source>
        <dbReference type="PROSITE" id="PS50887"/>
    </source>
</evidence>
<proteinExistence type="predicted"/>
<evidence type="ECO:0000259" key="6">
    <source>
        <dbReference type="PROSITE" id="PS51832"/>
    </source>
</evidence>
<dbReference type="InterPro" id="IPR000160">
    <property type="entry name" value="GGDEF_dom"/>
</dbReference>
<dbReference type="AlphaFoldDB" id="A0A1T4LQB5"/>
<dbReference type="NCBIfam" id="TIGR00229">
    <property type="entry name" value="sensory_box"/>
    <property type="match status" value="2"/>
</dbReference>
<sequence>MKIKSEVKFFIIYILVGFSWILFSDKLINRLLVNQIFIGQLQTIKGMIYVLINGVIGYLFIRRILEKVKRNKEKIKEKNKALEDNYLKIQSLNRKLIRSKEKYQKIYNNAPLAFIIWDNNFEITDWNKYAEKIFGWSKEEMVGKNILKHLVLNPNIEDMDKITDDTLKYINIANINKNFTKKRGIITCEWYNQPLYDTNGDIFKVISLAKDITNEKRLEQRLKEQEQMYRTLFENTSTSTMILNRSGTIELVNNKLVEMSGYSKEELVGKGYEDFLASEDGLESVKECRLQSKSATKKVPNKYEIKILDNWEQIRSILVQVNIIPDTGKIIVSFIDITKRKKKEEKIKNMSYRDPLTGLYNRKYYDEKLERLDTQRELPLSIIIGDANRLKLTNDILGHKTGDNLLKKIAKILKESTRKCDIIARWGGDEFGIILPQTSKVEAQEVIKRIKEKVKNENLSFVPLQIGLGCATKVDIDQYIEEVFEEAEEEMYQDKQVQKNNSDSQLLKMLINKLESTDYKAVGHTPQIVSLAQIMGERLDLENHKLKQLSLLAKFHDIGKLINSDGISDDNVEIAYDFKEHTETSYDILTSFQELRPIASYIFYNYEHWDGSGFPKGLKHKEIPLISRIIHIIDAFDTMTHEVEYPIDIERYSQEAISEEEAIVKIENLSGSIFDPNLVDVFVEIVK</sequence>
<dbReference type="SUPFAM" id="SSF55073">
    <property type="entry name" value="Nucleotide cyclase"/>
    <property type="match status" value="1"/>
</dbReference>
<dbReference type="CDD" id="cd01949">
    <property type="entry name" value="GGDEF"/>
    <property type="match status" value="1"/>
</dbReference>
<dbReference type="InterPro" id="IPR035965">
    <property type="entry name" value="PAS-like_dom_sf"/>
</dbReference>
<dbReference type="SUPFAM" id="SSF55785">
    <property type="entry name" value="PYP-like sensor domain (PAS domain)"/>
    <property type="match status" value="2"/>
</dbReference>
<dbReference type="PROSITE" id="PS50887">
    <property type="entry name" value="GGDEF"/>
    <property type="match status" value="1"/>
</dbReference>
<evidence type="ECO:0000313" key="8">
    <source>
        <dbReference type="Proteomes" id="UP000190625"/>
    </source>
</evidence>
<dbReference type="InterPro" id="IPR013767">
    <property type="entry name" value="PAS_fold"/>
</dbReference>
<dbReference type="GO" id="GO:0006355">
    <property type="term" value="P:regulation of DNA-templated transcription"/>
    <property type="evidence" value="ECO:0007669"/>
    <property type="project" value="InterPro"/>
</dbReference>
<dbReference type="CDD" id="cd00130">
    <property type="entry name" value="PAS"/>
    <property type="match status" value="2"/>
</dbReference>
<dbReference type="PROSITE" id="PS51832">
    <property type="entry name" value="HD_GYP"/>
    <property type="match status" value="1"/>
</dbReference>
<dbReference type="EMBL" id="FUWM01000009">
    <property type="protein sequence ID" value="SJZ56885.1"/>
    <property type="molecule type" value="Genomic_DNA"/>
</dbReference>
<dbReference type="PANTHER" id="PTHR44757:SF2">
    <property type="entry name" value="BIOFILM ARCHITECTURE MAINTENANCE PROTEIN MBAA"/>
    <property type="match status" value="1"/>
</dbReference>
<feature type="domain" description="GGDEF" evidence="5">
    <location>
        <begin position="378"/>
        <end position="509"/>
    </location>
</feature>
<dbReference type="InterPro" id="IPR029787">
    <property type="entry name" value="Nucleotide_cyclase"/>
</dbReference>
<dbReference type="STRING" id="142842.SAMN02745118_01209"/>
<protein>
    <submittedName>
        <fullName evidence="7">PAS domain S-box-containing protein/diguanylate cyclase (GGDEF) domain-containing protein</fullName>
    </submittedName>
</protein>
<dbReference type="SMART" id="SM00267">
    <property type="entry name" value="GGDEF"/>
    <property type="match status" value="1"/>
</dbReference>
<dbReference type="InterPro" id="IPR003607">
    <property type="entry name" value="HD/PDEase_dom"/>
</dbReference>
<keyword evidence="2" id="KW-0472">Membrane</keyword>
<organism evidence="7 8">
    <name type="scientific">Selenihalanaerobacter shriftii</name>
    <dbReference type="NCBI Taxonomy" id="142842"/>
    <lineage>
        <taxon>Bacteria</taxon>
        <taxon>Bacillati</taxon>
        <taxon>Bacillota</taxon>
        <taxon>Clostridia</taxon>
        <taxon>Halanaerobiales</taxon>
        <taxon>Halobacteroidaceae</taxon>
        <taxon>Selenihalanaerobacter</taxon>
    </lineage>
</organism>
<evidence type="ECO:0000259" key="3">
    <source>
        <dbReference type="PROSITE" id="PS50112"/>
    </source>
</evidence>
<dbReference type="PROSITE" id="PS50113">
    <property type="entry name" value="PAC"/>
    <property type="match status" value="1"/>
</dbReference>
<feature type="transmembrane region" description="Helical" evidence="2">
    <location>
        <begin position="7"/>
        <end position="23"/>
    </location>
</feature>
<dbReference type="Proteomes" id="UP000190625">
    <property type="component" value="Unassembled WGS sequence"/>
</dbReference>
<dbReference type="CDD" id="cd00077">
    <property type="entry name" value="HDc"/>
    <property type="match status" value="1"/>
</dbReference>
<feature type="domain" description="PAS" evidence="3">
    <location>
        <begin position="99"/>
        <end position="168"/>
    </location>
</feature>
<dbReference type="OrthoDB" id="9804747at2"/>
<dbReference type="Pfam" id="PF13487">
    <property type="entry name" value="HD_5"/>
    <property type="match status" value="1"/>
</dbReference>
<dbReference type="SUPFAM" id="SSF109604">
    <property type="entry name" value="HD-domain/PDEase-like"/>
    <property type="match status" value="1"/>
</dbReference>
<dbReference type="InterPro" id="IPR037522">
    <property type="entry name" value="HD_GYP_dom"/>
</dbReference>
<dbReference type="PANTHER" id="PTHR44757">
    <property type="entry name" value="DIGUANYLATE CYCLASE DGCP"/>
    <property type="match status" value="1"/>
</dbReference>
<evidence type="ECO:0000256" key="1">
    <source>
        <dbReference type="SAM" id="Coils"/>
    </source>
</evidence>
<feature type="domain" description="PAC" evidence="4">
    <location>
        <begin position="168"/>
        <end position="224"/>
    </location>
</feature>
<dbReference type="InterPro" id="IPR000014">
    <property type="entry name" value="PAS"/>
</dbReference>
<evidence type="ECO:0000313" key="7">
    <source>
        <dbReference type="EMBL" id="SJZ56885.1"/>
    </source>
</evidence>
<evidence type="ECO:0000256" key="2">
    <source>
        <dbReference type="SAM" id="Phobius"/>
    </source>
</evidence>
<feature type="domain" description="PAS" evidence="3">
    <location>
        <begin position="225"/>
        <end position="280"/>
    </location>
</feature>
<dbReference type="PROSITE" id="PS50112">
    <property type="entry name" value="PAS"/>
    <property type="match status" value="2"/>
</dbReference>
<feature type="coiled-coil region" evidence="1">
    <location>
        <begin position="208"/>
        <end position="235"/>
    </location>
</feature>
<dbReference type="SMART" id="SM00091">
    <property type="entry name" value="PAS"/>
    <property type="match status" value="2"/>
</dbReference>
<dbReference type="InterPro" id="IPR000700">
    <property type="entry name" value="PAS-assoc_C"/>
</dbReference>
<accession>A0A1T4LQB5</accession>
<dbReference type="InterPro" id="IPR052155">
    <property type="entry name" value="Biofilm_reg_signaling"/>
</dbReference>
<feature type="domain" description="HD-GYP" evidence="6">
    <location>
        <begin position="499"/>
        <end position="687"/>
    </location>
</feature>
<evidence type="ECO:0000259" key="4">
    <source>
        <dbReference type="PROSITE" id="PS50113"/>
    </source>
</evidence>
<dbReference type="InterPro" id="IPR043128">
    <property type="entry name" value="Rev_trsase/Diguanyl_cyclase"/>
</dbReference>
<dbReference type="Pfam" id="PF00989">
    <property type="entry name" value="PAS"/>
    <property type="match status" value="2"/>
</dbReference>
<feature type="coiled-coil region" evidence="1">
    <location>
        <begin position="61"/>
        <end position="109"/>
    </location>
</feature>
<name>A0A1T4LQB5_9FIRM</name>
<dbReference type="NCBIfam" id="TIGR00254">
    <property type="entry name" value="GGDEF"/>
    <property type="match status" value="1"/>
</dbReference>
<keyword evidence="2" id="KW-0812">Transmembrane</keyword>